<dbReference type="SUPFAM" id="SSF53686">
    <property type="entry name" value="Tryptophan synthase beta subunit-like PLP-dependent enzymes"/>
    <property type="match status" value="1"/>
</dbReference>
<dbReference type="Gene3D" id="3.40.50.1100">
    <property type="match status" value="2"/>
</dbReference>
<keyword evidence="6" id="KW-1185">Reference proteome</keyword>
<dbReference type="EMBL" id="JAVREY010000104">
    <property type="protein sequence ID" value="MDT0469343.1"/>
    <property type="molecule type" value="Genomic_DNA"/>
</dbReference>
<dbReference type="InterPro" id="IPR000634">
    <property type="entry name" value="Ser/Thr_deHydtase_PyrdxlP-BS"/>
</dbReference>
<protein>
    <submittedName>
        <fullName evidence="5">Pyridoxal-phosphate dependent enzyme</fullName>
    </submittedName>
</protein>
<dbReference type="InterPro" id="IPR001926">
    <property type="entry name" value="TrpB-like_PALP"/>
</dbReference>
<comment type="caution">
    <text evidence="5">The sequence shown here is derived from an EMBL/GenBank/DDBJ whole genome shotgun (WGS) entry which is preliminary data.</text>
</comment>
<keyword evidence="3" id="KW-0456">Lyase</keyword>
<gene>
    <name evidence="5" type="ORF">RM764_41380</name>
</gene>
<dbReference type="InterPro" id="IPR050147">
    <property type="entry name" value="Ser/Thr_Dehydratase"/>
</dbReference>
<reference evidence="6" key="1">
    <citation type="submission" date="2023-07" db="EMBL/GenBank/DDBJ databases">
        <title>30 novel species of actinomycetes from the DSMZ collection.</title>
        <authorList>
            <person name="Nouioui I."/>
        </authorList>
    </citation>
    <scope>NUCLEOTIDE SEQUENCE [LARGE SCALE GENOMIC DNA]</scope>
    <source>
        <strain evidence="6">DSM 41699</strain>
    </source>
</reference>
<accession>A0ABU2U7Z7</accession>
<dbReference type="InterPro" id="IPR036052">
    <property type="entry name" value="TrpB-like_PALP_sf"/>
</dbReference>
<proteinExistence type="predicted"/>
<evidence type="ECO:0000256" key="2">
    <source>
        <dbReference type="ARBA" id="ARBA00022898"/>
    </source>
</evidence>
<comment type="cofactor">
    <cofactor evidence="1">
        <name>pyridoxal 5'-phosphate</name>
        <dbReference type="ChEBI" id="CHEBI:597326"/>
    </cofactor>
</comment>
<dbReference type="Pfam" id="PF00291">
    <property type="entry name" value="PALP"/>
    <property type="match status" value="1"/>
</dbReference>
<dbReference type="Proteomes" id="UP001183809">
    <property type="component" value="Unassembled WGS sequence"/>
</dbReference>
<dbReference type="PANTHER" id="PTHR48078">
    <property type="entry name" value="THREONINE DEHYDRATASE, MITOCHONDRIAL-RELATED"/>
    <property type="match status" value="1"/>
</dbReference>
<evidence type="ECO:0000313" key="5">
    <source>
        <dbReference type="EMBL" id="MDT0469343.1"/>
    </source>
</evidence>
<keyword evidence="2" id="KW-0663">Pyridoxal phosphate</keyword>
<dbReference type="RefSeq" id="WP_311700774.1">
    <property type="nucleotide sequence ID" value="NZ_JAVREY010000104.1"/>
</dbReference>
<evidence type="ECO:0000256" key="3">
    <source>
        <dbReference type="ARBA" id="ARBA00023239"/>
    </source>
</evidence>
<feature type="domain" description="Tryptophan synthase beta chain-like PALP" evidence="4">
    <location>
        <begin position="67"/>
        <end position="347"/>
    </location>
</feature>
<name>A0ABU2U7Z7_9ACTN</name>
<organism evidence="5 6">
    <name type="scientific">Streptomyces gibsoniae</name>
    <dbReference type="NCBI Taxonomy" id="3075529"/>
    <lineage>
        <taxon>Bacteria</taxon>
        <taxon>Bacillati</taxon>
        <taxon>Actinomycetota</taxon>
        <taxon>Actinomycetes</taxon>
        <taxon>Kitasatosporales</taxon>
        <taxon>Streptomycetaceae</taxon>
        <taxon>Streptomyces</taxon>
    </lineage>
</organism>
<evidence type="ECO:0000256" key="1">
    <source>
        <dbReference type="ARBA" id="ARBA00001933"/>
    </source>
</evidence>
<evidence type="ECO:0000313" key="6">
    <source>
        <dbReference type="Proteomes" id="UP001183809"/>
    </source>
</evidence>
<dbReference type="PROSITE" id="PS00165">
    <property type="entry name" value="DEHYDRATASE_SER_THR"/>
    <property type="match status" value="1"/>
</dbReference>
<evidence type="ECO:0000259" key="4">
    <source>
        <dbReference type="Pfam" id="PF00291"/>
    </source>
</evidence>
<dbReference type="PANTHER" id="PTHR48078:SF6">
    <property type="entry name" value="L-THREONINE DEHYDRATASE CATABOLIC TDCB"/>
    <property type="match status" value="1"/>
</dbReference>
<sequence length="381" mass="40122">MTLLPDCFCPADGTRVTAESLAWCCPVCRGPLDLDFAPTPASLKSLKGRVNSLWRYAETLPLAAPSISLGEGRTPLVELREGICAKLDFLMPTLSFKDRGAVLLIGLAQRLGPRQVVSDSSGNAGTSIAAYCARAGLPCTVYVPEGTSAEKREHIRAHGARVHLVDGDREAAAQAARQAADEPGGFYASHAYNPYFLHGTKTCVHELWEDFGGRLPDVLVLPVGNGTLLLGAALAVAELFGAGLIDRRPALYAVQAAAVAPLAHAWEEGAEDLTGPIPMASTFAEGIAIPRPPRARQILRAVRDSGGRFLTVTEDQIRHAQLDLASQGLYVEPTAAAGWAAAREGLLESIPPSRLRSNGGIAPVMVPLCGAGLKTGPARST</sequence>